<comment type="function">
    <text evidence="5">Required for morphogenesis and for the elongation of the flagellar filament by facilitating polymerization of the flagellin monomers at the tip of growing filament. Forms a capping structure, which prevents flagellin subunits (transported through the central channel of the flagellum) from leaking out without polymerization at the distal end.</text>
</comment>
<keyword evidence="9" id="KW-1185">Reference proteome</keyword>
<keyword evidence="3" id="KW-0175">Coiled coil</keyword>
<comment type="subcellular location">
    <subcellularLocation>
        <location evidence="5">Secreted</location>
    </subcellularLocation>
    <subcellularLocation>
        <location evidence="5">Bacterial flagellum</location>
    </subcellularLocation>
</comment>
<keyword evidence="8" id="KW-0966">Cell projection</keyword>
<feature type="domain" description="Flagellar hook-associated protein 2 N-terminal" evidence="6">
    <location>
        <begin position="10"/>
        <end position="106"/>
    </location>
</feature>
<dbReference type="Pfam" id="PF07195">
    <property type="entry name" value="FliD_C"/>
    <property type="match status" value="1"/>
</dbReference>
<evidence type="ECO:0000256" key="2">
    <source>
        <dbReference type="ARBA" id="ARBA00011255"/>
    </source>
</evidence>
<keyword evidence="4 5" id="KW-0975">Bacterial flagellum</keyword>
<dbReference type="Proteomes" id="UP000006431">
    <property type="component" value="Unassembled WGS sequence"/>
</dbReference>
<dbReference type="GO" id="GO:0007155">
    <property type="term" value="P:cell adhesion"/>
    <property type="evidence" value="ECO:0007669"/>
    <property type="project" value="InterPro"/>
</dbReference>
<proteinExistence type="inferred from homology"/>
<dbReference type="GO" id="GO:0071973">
    <property type="term" value="P:bacterial-type flagellum-dependent cell motility"/>
    <property type="evidence" value="ECO:0007669"/>
    <property type="project" value="TreeGrafter"/>
</dbReference>
<dbReference type="PANTHER" id="PTHR30288">
    <property type="entry name" value="FLAGELLAR CAP/ASSEMBLY PROTEIN FLID"/>
    <property type="match status" value="1"/>
</dbReference>
<keyword evidence="5" id="KW-0964">Secreted</keyword>
<evidence type="ECO:0000256" key="5">
    <source>
        <dbReference type="RuleBase" id="RU362066"/>
    </source>
</evidence>
<dbReference type="GO" id="GO:0009421">
    <property type="term" value="C:bacterial-type flagellum filament cap"/>
    <property type="evidence" value="ECO:0007669"/>
    <property type="project" value="InterPro"/>
</dbReference>
<gene>
    <name evidence="8" type="primary">fliD</name>
    <name evidence="8" type="ORF">SMGD1_1036</name>
</gene>
<name>B6BGD3_SULGG</name>
<reference evidence="8 9" key="1">
    <citation type="journal article" date="2012" name="Proc. Natl. Acad. Sci. U.S.A.">
        <title>Genome and physiology of a model Epsilonproteobacterium responsible for sulfide detoxification in marine oxygen depletion zones.</title>
        <authorList>
            <person name="Grote J."/>
            <person name="Schott T."/>
            <person name="Bruckner C.G."/>
            <person name="Glockner F.O."/>
            <person name="Jost G."/>
            <person name="Teeling H."/>
            <person name="Labrenz M."/>
            <person name="Jurgens K."/>
        </authorList>
    </citation>
    <scope>NUCLEOTIDE SEQUENCE [LARGE SCALE GENOMIC DNA]</scope>
    <source>
        <strain evidence="8 9">GD1</strain>
    </source>
</reference>
<evidence type="ECO:0000313" key="8">
    <source>
        <dbReference type="EMBL" id="EHP29560.1"/>
    </source>
</evidence>
<dbReference type="eggNOG" id="COG1345">
    <property type="taxonomic scope" value="Bacteria"/>
</dbReference>
<dbReference type="Pfam" id="PF02465">
    <property type="entry name" value="FliD_N"/>
    <property type="match status" value="1"/>
</dbReference>
<evidence type="ECO:0000256" key="1">
    <source>
        <dbReference type="ARBA" id="ARBA00009764"/>
    </source>
</evidence>
<dbReference type="RefSeq" id="WP_008336386.1">
    <property type="nucleotide sequence ID" value="NZ_AFRZ01000001.1"/>
</dbReference>
<evidence type="ECO:0000256" key="4">
    <source>
        <dbReference type="ARBA" id="ARBA00023143"/>
    </source>
</evidence>
<evidence type="ECO:0000259" key="7">
    <source>
        <dbReference type="Pfam" id="PF07195"/>
    </source>
</evidence>
<organism evidence="8 9">
    <name type="scientific">Sulfurimonas gotlandica (strain DSM 19862 / JCM 16533 / GD1)</name>
    <dbReference type="NCBI Taxonomy" id="929558"/>
    <lineage>
        <taxon>Bacteria</taxon>
        <taxon>Pseudomonadati</taxon>
        <taxon>Campylobacterota</taxon>
        <taxon>Epsilonproteobacteria</taxon>
        <taxon>Campylobacterales</taxon>
        <taxon>Sulfurimonadaceae</taxon>
        <taxon>Sulfurimonas</taxon>
    </lineage>
</organism>
<comment type="caution">
    <text evidence="8">The sequence shown here is derived from an EMBL/GenBank/DDBJ whole genome shotgun (WGS) entry which is preliminary data.</text>
</comment>
<comment type="subunit">
    <text evidence="2 5">Homopentamer.</text>
</comment>
<feature type="domain" description="Flagellar hook-associated protein 2 C-terminal" evidence="7">
    <location>
        <begin position="214"/>
        <end position="440"/>
    </location>
</feature>
<accession>B6BGD3</accession>
<dbReference type="GO" id="GO:0009424">
    <property type="term" value="C:bacterial-type flagellum hook"/>
    <property type="evidence" value="ECO:0007669"/>
    <property type="project" value="UniProtKB-UniRule"/>
</dbReference>
<evidence type="ECO:0000259" key="6">
    <source>
        <dbReference type="Pfam" id="PF02465"/>
    </source>
</evidence>
<evidence type="ECO:0000256" key="3">
    <source>
        <dbReference type="ARBA" id="ARBA00023054"/>
    </source>
</evidence>
<dbReference type="HOGENOM" id="CLU_015182_3_0_7"/>
<dbReference type="EMBL" id="AFRZ01000001">
    <property type="protein sequence ID" value="EHP29560.1"/>
    <property type="molecule type" value="Genomic_DNA"/>
</dbReference>
<dbReference type="STRING" id="929558.SMGD1_1036"/>
<evidence type="ECO:0000313" key="9">
    <source>
        <dbReference type="Proteomes" id="UP000006431"/>
    </source>
</evidence>
<accession>H1FYD4</accession>
<dbReference type="PATRIC" id="fig|929558.5.peg.1031"/>
<sequence length="458" mass="48934">MGISSVGVGSSILTQDVLDQLRAADEGGQITPITLSLANEGDKKDALALIDASMTNLIDSINEIKSQSLYDERKTTLTGSSVAVTAAANSDIQDFTLNVTTLATKQIEQSGSFGSEDDLVSGGAGQINLNIDGQDFAIDYTATTTLKELKNLINDVAGDKVDATVVQIGASDFRLFISSADTGTTQNITITDVTGTIDSKLSTDFDAVAIQSGVNAAFTFNGQAISRTSNQVDDLITGLKITLQATGSTDVSVQQDRENILSKFDSFVEKYNATITELDKMTKPSTDSDERGIFSGESTIKNMKRAIEDMIGSIGGGVGSLLDYGFDVDKSGTMTLDKTVLETKMDENSSNVEIFFAGGDFDNGDGTTTTVDGAFTEFSAKVEEYTKYNATLDQFKDSISETISSLEDRKAKATERLDAKYEILKKQFIAYDLMISRINSASSMFVQMANAQTAAQNS</sequence>
<dbReference type="InterPro" id="IPR040026">
    <property type="entry name" value="FliD"/>
</dbReference>
<dbReference type="InterPro" id="IPR010809">
    <property type="entry name" value="FliD_C"/>
</dbReference>
<dbReference type="GO" id="GO:0005576">
    <property type="term" value="C:extracellular region"/>
    <property type="evidence" value="ECO:0007669"/>
    <property type="project" value="UniProtKB-SubCell"/>
</dbReference>
<keyword evidence="8" id="KW-0969">Cilium</keyword>
<keyword evidence="8" id="KW-0282">Flagellum</keyword>
<protein>
    <recommendedName>
        <fullName evidence="5">Flagellar hook-associated protein 2</fullName>
        <shortName evidence="5">HAP2</shortName>
    </recommendedName>
    <alternativeName>
        <fullName evidence="5">Flagellar cap protein</fullName>
    </alternativeName>
</protein>
<dbReference type="AlphaFoldDB" id="B6BGD3"/>
<comment type="similarity">
    <text evidence="1 5">Belongs to the FliD family.</text>
</comment>
<dbReference type="InterPro" id="IPR003481">
    <property type="entry name" value="FliD_N"/>
</dbReference>
<dbReference type="PANTHER" id="PTHR30288:SF0">
    <property type="entry name" value="FLAGELLAR HOOK-ASSOCIATED PROTEIN 2"/>
    <property type="match status" value="1"/>
</dbReference>
<dbReference type="OrthoDB" id="1530at2"/>